<evidence type="ECO:0000313" key="2">
    <source>
        <dbReference type="EMBL" id="MQM00506.1"/>
    </source>
</evidence>
<protein>
    <submittedName>
        <fullName evidence="2">Uncharacterized protein</fullName>
    </submittedName>
</protein>
<dbReference type="Proteomes" id="UP000652761">
    <property type="component" value="Unassembled WGS sequence"/>
</dbReference>
<evidence type="ECO:0000256" key="1">
    <source>
        <dbReference type="SAM" id="MobiDB-lite"/>
    </source>
</evidence>
<feature type="region of interest" description="Disordered" evidence="1">
    <location>
        <begin position="1"/>
        <end position="23"/>
    </location>
</feature>
<name>A0A843VXA4_COLES</name>
<keyword evidence="3" id="KW-1185">Reference proteome</keyword>
<sequence length="145" mass="16000">MHIGDARHHITAQRRAPPPLIDTDRVEPNPCSSVLTNYPRLGRTRPRRVGVLDALVSLQKVSGALWAGWLAQSAGLFSVPERDRGVRRVLIATPGDVAFWLPLFRLVVCMRAACHARGGRADVDGRITTGNRVATWSRRSDTSRS</sequence>
<proteinExistence type="predicted"/>
<dbReference type="AlphaFoldDB" id="A0A843VXA4"/>
<reference evidence="2" key="1">
    <citation type="submission" date="2017-07" db="EMBL/GenBank/DDBJ databases">
        <title>Taro Niue Genome Assembly and Annotation.</title>
        <authorList>
            <person name="Atibalentja N."/>
            <person name="Keating K."/>
            <person name="Fields C.J."/>
        </authorList>
    </citation>
    <scope>NUCLEOTIDE SEQUENCE</scope>
    <source>
        <strain evidence="2">Niue_2</strain>
        <tissue evidence="2">Leaf</tissue>
    </source>
</reference>
<comment type="caution">
    <text evidence="2">The sequence shown here is derived from an EMBL/GenBank/DDBJ whole genome shotgun (WGS) entry which is preliminary data.</text>
</comment>
<evidence type="ECO:0000313" key="3">
    <source>
        <dbReference type="Proteomes" id="UP000652761"/>
    </source>
</evidence>
<dbReference type="EMBL" id="NMUH01002523">
    <property type="protein sequence ID" value="MQM00506.1"/>
    <property type="molecule type" value="Genomic_DNA"/>
</dbReference>
<accession>A0A843VXA4</accession>
<organism evidence="2 3">
    <name type="scientific">Colocasia esculenta</name>
    <name type="common">Wild taro</name>
    <name type="synonym">Arum esculentum</name>
    <dbReference type="NCBI Taxonomy" id="4460"/>
    <lineage>
        <taxon>Eukaryota</taxon>
        <taxon>Viridiplantae</taxon>
        <taxon>Streptophyta</taxon>
        <taxon>Embryophyta</taxon>
        <taxon>Tracheophyta</taxon>
        <taxon>Spermatophyta</taxon>
        <taxon>Magnoliopsida</taxon>
        <taxon>Liliopsida</taxon>
        <taxon>Araceae</taxon>
        <taxon>Aroideae</taxon>
        <taxon>Colocasieae</taxon>
        <taxon>Colocasia</taxon>
    </lineage>
</organism>
<gene>
    <name evidence="2" type="ORF">Taro_033241</name>
</gene>